<dbReference type="SUPFAM" id="SSF55729">
    <property type="entry name" value="Acyl-CoA N-acyltransferases (Nat)"/>
    <property type="match status" value="1"/>
</dbReference>
<evidence type="ECO:0000313" key="4">
    <source>
        <dbReference type="EMBL" id="UWM52921.1"/>
    </source>
</evidence>
<accession>A0A9E7U6Y8</accession>
<dbReference type="Pfam" id="PF00583">
    <property type="entry name" value="Acetyltransf_1"/>
    <property type="match status" value="1"/>
</dbReference>
<dbReference type="GO" id="GO:0016747">
    <property type="term" value="F:acyltransferase activity, transferring groups other than amino-acyl groups"/>
    <property type="evidence" value="ECO:0007669"/>
    <property type="project" value="InterPro"/>
</dbReference>
<organism evidence="4 5">
    <name type="scientific">Salinirubellus salinus</name>
    <dbReference type="NCBI Taxonomy" id="1364945"/>
    <lineage>
        <taxon>Archaea</taxon>
        <taxon>Methanobacteriati</taxon>
        <taxon>Methanobacteriota</taxon>
        <taxon>Stenosarchaea group</taxon>
        <taxon>Halobacteria</taxon>
        <taxon>Halobacteriales</taxon>
        <taxon>Natronomonadaceae</taxon>
        <taxon>Salinirubellus</taxon>
    </lineage>
</organism>
<proteinExistence type="predicted"/>
<evidence type="ECO:0000313" key="5">
    <source>
        <dbReference type="Proteomes" id="UP001057580"/>
    </source>
</evidence>
<protein>
    <submittedName>
        <fullName evidence="4">GNAT family N-acetyltransferase</fullName>
    </submittedName>
</protein>
<dbReference type="AlphaFoldDB" id="A0A9E7U6Y8"/>
<dbReference type="KEGG" id="ssai:N0B31_12255"/>
<dbReference type="Proteomes" id="UP001057580">
    <property type="component" value="Chromosome"/>
</dbReference>
<evidence type="ECO:0000256" key="1">
    <source>
        <dbReference type="ARBA" id="ARBA00022679"/>
    </source>
</evidence>
<reference evidence="4" key="1">
    <citation type="submission" date="2022-09" db="EMBL/GenBank/DDBJ databases">
        <title>Diverse halophilic archaea isolated from saline environments.</title>
        <authorList>
            <person name="Cui H.-L."/>
        </authorList>
    </citation>
    <scope>NUCLEOTIDE SEQUENCE</scope>
    <source>
        <strain evidence="4">ZS-35-S2</strain>
    </source>
</reference>
<dbReference type="InterPro" id="IPR000182">
    <property type="entry name" value="GNAT_dom"/>
</dbReference>
<dbReference type="EMBL" id="CP104003">
    <property type="protein sequence ID" value="UWM52921.1"/>
    <property type="molecule type" value="Genomic_DNA"/>
</dbReference>
<dbReference type="RefSeq" id="WP_260591916.1">
    <property type="nucleotide sequence ID" value="NZ_CP104003.1"/>
</dbReference>
<dbReference type="CDD" id="cd04301">
    <property type="entry name" value="NAT_SF"/>
    <property type="match status" value="1"/>
</dbReference>
<name>A0A9E7U6Y8_9EURY</name>
<feature type="domain" description="N-acetyltransferase" evidence="3">
    <location>
        <begin position="1"/>
        <end position="146"/>
    </location>
</feature>
<keyword evidence="2" id="KW-0012">Acyltransferase</keyword>
<dbReference type="InterPro" id="IPR016181">
    <property type="entry name" value="Acyl_CoA_acyltransferase"/>
</dbReference>
<evidence type="ECO:0000259" key="3">
    <source>
        <dbReference type="PROSITE" id="PS51186"/>
    </source>
</evidence>
<dbReference type="InterPro" id="IPR050832">
    <property type="entry name" value="Bact_Acetyltransf"/>
</dbReference>
<keyword evidence="1" id="KW-0808">Transferase</keyword>
<dbReference type="Gene3D" id="3.40.630.30">
    <property type="match status" value="1"/>
</dbReference>
<dbReference type="PANTHER" id="PTHR43877">
    <property type="entry name" value="AMINOALKYLPHOSPHONATE N-ACETYLTRANSFERASE-RELATED-RELATED"/>
    <property type="match status" value="1"/>
</dbReference>
<sequence length="147" mass="15934">MIRDATDADLPRLETIRAVALPDSSARLLAFGVRGPAVALVAVETPARSPVGYALVLPDEAGRVAYLAELAVAPGHRRRGHGRALLEAAARRVADHDRLELTTRAADDRARAFYRDAGFDLVERLPAHYETADRTQDGVRLGRSLDS</sequence>
<dbReference type="PROSITE" id="PS51186">
    <property type="entry name" value="GNAT"/>
    <property type="match status" value="1"/>
</dbReference>
<dbReference type="GeneID" id="74943207"/>
<keyword evidence="5" id="KW-1185">Reference proteome</keyword>
<gene>
    <name evidence="4" type="ORF">N0B31_12255</name>
</gene>
<evidence type="ECO:0000256" key="2">
    <source>
        <dbReference type="ARBA" id="ARBA00023315"/>
    </source>
</evidence>